<evidence type="ECO:0000256" key="6">
    <source>
        <dbReference type="RuleBase" id="RU004466"/>
    </source>
</evidence>
<keyword evidence="5" id="KW-0460">Magnesium</keyword>
<dbReference type="Proteomes" id="UP000019681">
    <property type="component" value="Unassembled WGS sequence"/>
</dbReference>
<dbReference type="SUPFAM" id="SSF48576">
    <property type="entry name" value="Terpenoid synthases"/>
    <property type="match status" value="1"/>
</dbReference>
<dbReference type="PANTHER" id="PTHR12001:SF69">
    <property type="entry name" value="ALL TRANS-POLYPRENYL-DIPHOSPHATE SYNTHASE PDSS1"/>
    <property type="match status" value="1"/>
</dbReference>
<comment type="cofactor">
    <cofactor evidence="1">
        <name>Mg(2+)</name>
        <dbReference type="ChEBI" id="CHEBI:18420"/>
    </cofactor>
</comment>
<evidence type="ECO:0000256" key="3">
    <source>
        <dbReference type="ARBA" id="ARBA00022679"/>
    </source>
</evidence>
<name>A0A017RX58_9CLOT</name>
<evidence type="ECO:0000313" key="7">
    <source>
        <dbReference type="EMBL" id="EYE89363.1"/>
    </source>
</evidence>
<dbReference type="InterPro" id="IPR008949">
    <property type="entry name" value="Isoprenoid_synthase_dom_sf"/>
</dbReference>
<comment type="caution">
    <text evidence="7">The sequence shown here is derived from an EMBL/GenBank/DDBJ whole genome shotgun (WGS) entry which is preliminary data.</text>
</comment>
<dbReference type="CDD" id="cd00685">
    <property type="entry name" value="Trans_IPPS_HT"/>
    <property type="match status" value="1"/>
</dbReference>
<evidence type="ECO:0000256" key="5">
    <source>
        <dbReference type="ARBA" id="ARBA00022842"/>
    </source>
</evidence>
<dbReference type="Gene3D" id="1.10.600.10">
    <property type="entry name" value="Farnesyl Diphosphate Synthase"/>
    <property type="match status" value="1"/>
</dbReference>
<evidence type="ECO:0000313" key="8">
    <source>
        <dbReference type="Proteomes" id="UP000019681"/>
    </source>
</evidence>
<accession>A0A017RX58</accession>
<dbReference type="AlphaFoldDB" id="A0A017RX58"/>
<proteinExistence type="inferred from homology"/>
<protein>
    <submittedName>
        <fullName evidence="7">Geranylgeranyl pyrophosphate synthase</fullName>
    </submittedName>
</protein>
<reference evidence="7 8" key="1">
    <citation type="journal article" date="2014" name="Genome Announc.">
        <title>Draft Genome Sequence of Fervidicella metallireducens Strain AeBT, an Iron-Reducing Thermoanaerobe from the Great Artesian Basin.</title>
        <authorList>
            <person name="Patel B.K."/>
        </authorList>
    </citation>
    <scope>NUCLEOTIDE SEQUENCE [LARGE SCALE GENOMIC DNA]</scope>
    <source>
        <strain evidence="7 8">AeB</strain>
    </source>
</reference>
<dbReference type="RefSeq" id="WP_035377914.1">
    <property type="nucleotide sequence ID" value="NZ_AZQP01000005.1"/>
</dbReference>
<dbReference type="InterPro" id="IPR033749">
    <property type="entry name" value="Polyprenyl_synt_CS"/>
</dbReference>
<dbReference type="EMBL" id="AZQP01000005">
    <property type="protein sequence ID" value="EYE89363.1"/>
    <property type="molecule type" value="Genomic_DNA"/>
</dbReference>
<dbReference type="STRING" id="1403537.Q428_02720"/>
<organism evidence="7 8">
    <name type="scientific">Fervidicella metallireducens AeB</name>
    <dbReference type="NCBI Taxonomy" id="1403537"/>
    <lineage>
        <taxon>Bacteria</taxon>
        <taxon>Bacillati</taxon>
        <taxon>Bacillota</taxon>
        <taxon>Clostridia</taxon>
        <taxon>Eubacteriales</taxon>
        <taxon>Clostridiaceae</taxon>
        <taxon>Fervidicella</taxon>
    </lineage>
</organism>
<dbReference type="SFLD" id="SFLDS00005">
    <property type="entry name" value="Isoprenoid_Synthase_Type_I"/>
    <property type="match status" value="1"/>
</dbReference>
<comment type="similarity">
    <text evidence="2 6">Belongs to the FPP/GGPP synthase family.</text>
</comment>
<dbReference type="GO" id="GO:0008299">
    <property type="term" value="P:isoprenoid biosynthetic process"/>
    <property type="evidence" value="ECO:0007669"/>
    <property type="project" value="InterPro"/>
</dbReference>
<dbReference type="Pfam" id="PF00348">
    <property type="entry name" value="polyprenyl_synt"/>
    <property type="match status" value="1"/>
</dbReference>
<keyword evidence="8" id="KW-1185">Reference proteome</keyword>
<keyword evidence="4" id="KW-0479">Metal-binding</keyword>
<dbReference type="PROSITE" id="PS00723">
    <property type="entry name" value="POLYPRENYL_SYNTHASE_1"/>
    <property type="match status" value="1"/>
</dbReference>
<evidence type="ECO:0000256" key="4">
    <source>
        <dbReference type="ARBA" id="ARBA00022723"/>
    </source>
</evidence>
<keyword evidence="3 6" id="KW-0808">Transferase</keyword>
<dbReference type="OrthoDB" id="9805316at2"/>
<sequence length="323" mass="37325">MKNFWTNYPEIAYELEIVKNIIKDNIKSSEKYFKESIFELVDAGGKMLRPGLLLIASRFGNYDKEKMYNLAAAIELMHSATLIHDDIIDEARFRRGIETIQSKLGKEYAVYTGDFLFCQCFIMLSKFNYSMDNLREISAAISQICKGEIRQYNLRYSLDTGIKNYLKIISGKTAALFAISLYTGAWESQCDEKTSKLLGRIGYHVGMAFQIIDDILDFTGDTLRLGKKTHTDIIKGYYTLPIIYAIKEDKEGKIKDILENNIIEEKEIQELIKLVNQFKGIEKSRKLADKYTEKAFRSIEELPECKAKKILKEITHELLSRNY</sequence>
<dbReference type="GO" id="GO:0004659">
    <property type="term" value="F:prenyltransferase activity"/>
    <property type="evidence" value="ECO:0007669"/>
    <property type="project" value="InterPro"/>
</dbReference>
<evidence type="ECO:0000256" key="2">
    <source>
        <dbReference type="ARBA" id="ARBA00006706"/>
    </source>
</evidence>
<dbReference type="GO" id="GO:0046872">
    <property type="term" value="F:metal ion binding"/>
    <property type="evidence" value="ECO:0007669"/>
    <property type="project" value="UniProtKB-KW"/>
</dbReference>
<dbReference type="InterPro" id="IPR000092">
    <property type="entry name" value="Polyprenyl_synt"/>
</dbReference>
<dbReference type="PANTHER" id="PTHR12001">
    <property type="entry name" value="GERANYLGERANYL PYROPHOSPHATE SYNTHASE"/>
    <property type="match status" value="1"/>
</dbReference>
<gene>
    <name evidence="7" type="ORF">Q428_02720</name>
</gene>
<evidence type="ECO:0000256" key="1">
    <source>
        <dbReference type="ARBA" id="ARBA00001946"/>
    </source>
</evidence>
<dbReference type="PROSITE" id="PS00444">
    <property type="entry name" value="POLYPRENYL_SYNTHASE_2"/>
    <property type="match status" value="1"/>
</dbReference>